<dbReference type="PATRIC" id="fig|1245469.3.peg.990"/>
<dbReference type="RefSeq" id="WP_015664114.1">
    <property type="nucleotide sequence ID" value="NC_020453.1"/>
</dbReference>
<dbReference type="STRING" id="1245469.S58_09680"/>
<feature type="domain" description="Aldehyde dehydrogenase" evidence="2">
    <location>
        <begin position="6"/>
        <end position="400"/>
    </location>
</feature>
<dbReference type="Pfam" id="PF00171">
    <property type="entry name" value="Aldedh"/>
    <property type="match status" value="1"/>
</dbReference>
<evidence type="ECO:0000259" key="2">
    <source>
        <dbReference type="Pfam" id="PF00171"/>
    </source>
</evidence>
<gene>
    <name evidence="3" type="ORF">S58_09680</name>
</gene>
<dbReference type="InterPro" id="IPR015590">
    <property type="entry name" value="Aldehyde_DH_dom"/>
</dbReference>
<dbReference type="GO" id="GO:0016620">
    <property type="term" value="F:oxidoreductase activity, acting on the aldehyde or oxo group of donors, NAD or NADP as acceptor"/>
    <property type="evidence" value="ECO:0007669"/>
    <property type="project" value="InterPro"/>
</dbReference>
<dbReference type="OrthoDB" id="9815791at2"/>
<dbReference type="InterPro" id="IPR016163">
    <property type="entry name" value="Ald_DH_C"/>
</dbReference>
<dbReference type="EMBL" id="AP012603">
    <property type="protein sequence ID" value="BAM86979.1"/>
    <property type="molecule type" value="Genomic_DNA"/>
</dbReference>
<dbReference type="Proteomes" id="UP000011841">
    <property type="component" value="Chromosome"/>
</dbReference>
<dbReference type="eggNOG" id="COG0014">
    <property type="taxonomic scope" value="Bacteria"/>
</dbReference>
<dbReference type="SUPFAM" id="SSF53720">
    <property type="entry name" value="ALDH-like"/>
    <property type="match status" value="1"/>
</dbReference>
<dbReference type="AlphaFoldDB" id="M4Z1V7"/>
<dbReference type="InterPro" id="IPR016162">
    <property type="entry name" value="Ald_DH_N"/>
</dbReference>
<keyword evidence="4" id="KW-1185">Reference proteome</keyword>
<protein>
    <submittedName>
        <fullName evidence="3">Succinate-semialdehyde dehydrogenase</fullName>
    </submittedName>
</protein>
<reference evidence="3 4" key="1">
    <citation type="journal article" date="2013" name="Appl. Environ. Microbiol.">
        <title>Genome analysis suggests that the soil oligotrophic bacterium Agromonas oligotrophica (Bradyrhizobium oligotrophicum) is a nitrogen-fixing symbiont of Aeschynomene indica.</title>
        <authorList>
            <person name="Okubo T."/>
            <person name="Fukushima S."/>
            <person name="Itakura M."/>
            <person name="Oshima K."/>
            <person name="Longtonglang A."/>
            <person name="Teaumroong N."/>
            <person name="Mitsui H."/>
            <person name="Hattori M."/>
            <person name="Hattori R."/>
            <person name="Hattori T."/>
            <person name="Minamisawa K."/>
        </authorList>
    </citation>
    <scope>NUCLEOTIDE SEQUENCE [LARGE SCALE GENOMIC DNA]</scope>
    <source>
        <strain evidence="3 4">S58</strain>
    </source>
</reference>
<name>M4Z1V7_9BRAD</name>
<evidence type="ECO:0000313" key="4">
    <source>
        <dbReference type="Proteomes" id="UP000011841"/>
    </source>
</evidence>
<dbReference type="InterPro" id="IPR016161">
    <property type="entry name" value="Ald_DH/histidinol_DH"/>
</dbReference>
<accession>M4Z1V7</accession>
<organism evidence="3 4">
    <name type="scientific">Bradyrhizobium oligotrophicum S58</name>
    <dbReference type="NCBI Taxonomy" id="1245469"/>
    <lineage>
        <taxon>Bacteria</taxon>
        <taxon>Pseudomonadati</taxon>
        <taxon>Pseudomonadota</taxon>
        <taxon>Alphaproteobacteria</taxon>
        <taxon>Hyphomicrobiales</taxon>
        <taxon>Nitrobacteraceae</taxon>
        <taxon>Bradyrhizobium</taxon>
    </lineage>
</organism>
<evidence type="ECO:0000313" key="3">
    <source>
        <dbReference type="EMBL" id="BAM86979.1"/>
    </source>
</evidence>
<dbReference type="KEGG" id="aol:S58_09680"/>
<dbReference type="GeneID" id="301814943"/>
<dbReference type="Gene3D" id="3.40.309.10">
    <property type="entry name" value="Aldehyde Dehydrogenase, Chain A, domain 2"/>
    <property type="match status" value="1"/>
</dbReference>
<sequence>MHTLSASANEVTFIVQRARIAQKCFEGAQQREIDLAVAAAGWRCYRDETAQELSSLAIEETELGNAVDSYQRLRKRILGTLRDLADAVTVGLVHEDVARGVRKFAKPVGVIAGITPATAPAAAAIVNSLSSLKTRNAIIFCPNPRAHRTVGRVVELVRDALREVGAPVDLVQCVGVPTRSISEELMATADLTIASGGASTVRRAYRSGKPALGAGVGNAVVVVDDTADLDAAASMIIAGKSFDYGTSCSSESCILVDESVSDQLIGKLVENGAYMCSGPEMASLRRTAWPDGELAREIVGKSAKQIADRACIEVPQKTRVLLTLPETTHAEPLGGEKLSPILALWKFAQFDHAVGLVQRLVAASGAGHSCAIHTNVRERAEILARTINVSRVLVNQSTGMGNSGSFDNGLPFSVTLSCGTWGGGSTTDNVNWRHFLNYTWLSETIPKNEPRPEDLFSEYWSVYHPTASYVGQLGGM</sequence>
<keyword evidence="1" id="KW-0560">Oxidoreductase</keyword>
<evidence type="ECO:0000256" key="1">
    <source>
        <dbReference type="ARBA" id="ARBA00023002"/>
    </source>
</evidence>
<dbReference type="PANTHER" id="PTHR11699">
    <property type="entry name" value="ALDEHYDE DEHYDROGENASE-RELATED"/>
    <property type="match status" value="1"/>
</dbReference>
<dbReference type="Gene3D" id="3.40.605.10">
    <property type="entry name" value="Aldehyde Dehydrogenase, Chain A, domain 1"/>
    <property type="match status" value="1"/>
</dbReference>
<proteinExistence type="predicted"/>
<dbReference type="HOGENOM" id="CLU_028794_3_0_5"/>